<dbReference type="GO" id="GO:0030170">
    <property type="term" value="F:pyridoxal phosphate binding"/>
    <property type="evidence" value="ECO:0007669"/>
    <property type="project" value="InterPro"/>
</dbReference>
<dbReference type="SUPFAM" id="SSF53383">
    <property type="entry name" value="PLP-dependent transferases"/>
    <property type="match status" value="1"/>
</dbReference>
<sequence length="152" mass="16918">MTGYRVGFVAGDERIISGFKKVKTNIDSGTPTFIQDAACLALEDQVEVAKMREEYRKKREIMIDALTSCDLEAPIGDATFYLWQKVPKNFNSVKFAELLIELGIIVTPGQLISDEANGINPGTQFVRLALVPVIEEVEEAAKRIKDNLKNIL</sequence>
<dbReference type="OrthoDB" id="2414662at2759"/>
<gene>
    <name evidence="5" type="ORF">TRIADDRAFT_62982</name>
</gene>
<dbReference type="PANTHER" id="PTHR42832">
    <property type="entry name" value="AMINO ACID AMINOTRANSFERASE"/>
    <property type="match status" value="1"/>
</dbReference>
<dbReference type="PhylomeDB" id="B3SFJ3"/>
<evidence type="ECO:0000256" key="2">
    <source>
        <dbReference type="ARBA" id="ARBA00022576"/>
    </source>
</evidence>
<protein>
    <recommendedName>
        <fullName evidence="4">Aminotransferase class I/classII large domain-containing protein</fullName>
    </recommendedName>
</protein>
<dbReference type="PANTHER" id="PTHR42832:SF3">
    <property type="entry name" value="L-GLUTAMINE--4-(METHYLSULFANYL)-2-OXOBUTANOATE AMINOTRANSFERASE"/>
    <property type="match status" value="1"/>
</dbReference>
<keyword evidence="2" id="KW-0032">Aminotransferase</keyword>
<evidence type="ECO:0000259" key="4">
    <source>
        <dbReference type="Pfam" id="PF00155"/>
    </source>
</evidence>
<organism evidence="5 6">
    <name type="scientific">Trichoplax adhaerens</name>
    <name type="common">Trichoplax reptans</name>
    <dbReference type="NCBI Taxonomy" id="10228"/>
    <lineage>
        <taxon>Eukaryota</taxon>
        <taxon>Metazoa</taxon>
        <taxon>Placozoa</taxon>
        <taxon>Uniplacotomia</taxon>
        <taxon>Trichoplacea</taxon>
        <taxon>Trichoplacidae</taxon>
        <taxon>Trichoplax</taxon>
    </lineage>
</organism>
<dbReference type="CDD" id="cd00609">
    <property type="entry name" value="AAT_like"/>
    <property type="match status" value="1"/>
</dbReference>
<evidence type="ECO:0000313" key="6">
    <source>
        <dbReference type="Proteomes" id="UP000009022"/>
    </source>
</evidence>
<dbReference type="InParanoid" id="B3SFJ3"/>
<dbReference type="STRING" id="10228.B3SFJ3"/>
<dbReference type="EMBL" id="DS986358">
    <property type="protein sequence ID" value="EDV18502.1"/>
    <property type="molecule type" value="Genomic_DNA"/>
</dbReference>
<dbReference type="InterPro" id="IPR050881">
    <property type="entry name" value="LL-DAP_aminotransferase"/>
</dbReference>
<dbReference type="Pfam" id="PF00155">
    <property type="entry name" value="Aminotran_1_2"/>
    <property type="match status" value="1"/>
</dbReference>
<name>B3SFJ3_TRIAD</name>
<feature type="domain" description="Aminotransferase class I/classII large" evidence="4">
    <location>
        <begin position="1"/>
        <end position="144"/>
    </location>
</feature>
<dbReference type="Gene3D" id="3.90.1150.10">
    <property type="entry name" value="Aspartate Aminotransferase, domain 1"/>
    <property type="match status" value="1"/>
</dbReference>
<reference evidence="5 6" key="1">
    <citation type="journal article" date="2008" name="Nature">
        <title>The Trichoplax genome and the nature of placozoans.</title>
        <authorList>
            <person name="Srivastava M."/>
            <person name="Begovic E."/>
            <person name="Chapman J."/>
            <person name="Putnam N.H."/>
            <person name="Hellsten U."/>
            <person name="Kawashima T."/>
            <person name="Kuo A."/>
            <person name="Mitros T."/>
            <person name="Salamov A."/>
            <person name="Carpenter M.L."/>
            <person name="Signorovitch A.Y."/>
            <person name="Moreno M.A."/>
            <person name="Kamm K."/>
            <person name="Grimwood J."/>
            <person name="Schmutz J."/>
            <person name="Shapiro H."/>
            <person name="Grigoriev I.V."/>
            <person name="Buss L.W."/>
            <person name="Schierwater B."/>
            <person name="Dellaporta S.L."/>
            <person name="Rokhsar D.S."/>
        </authorList>
    </citation>
    <scope>NUCLEOTIDE SEQUENCE [LARGE SCALE GENOMIC DNA]</scope>
    <source>
        <strain evidence="5 6">Grell-BS-1999</strain>
    </source>
</reference>
<proteinExistence type="predicted"/>
<dbReference type="eggNOG" id="KOG0257">
    <property type="taxonomic scope" value="Eukaryota"/>
</dbReference>
<dbReference type="InterPro" id="IPR004839">
    <property type="entry name" value="Aminotransferase_I/II_large"/>
</dbReference>
<dbReference type="InterPro" id="IPR015421">
    <property type="entry name" value="PyrdxlP-dep_Trfase_major"/>
</dbReference>
<dbReference type="InterPro" id="IPR015424">
    <property type="entry name" value="PyrdxlP-dep_Trfase"/>
</dbReference>
<dbReference type="AlphaFoldDB" id="B3SFJ3"/>
<dbReference type="HOGENOM" id="CLU_1724650_0_0_1"/>
<keyword evidence="6" id="KW-1185">Reference proteome</keyword>
<dbReference type="Gene3D" id="3.40.640.10">
    <property type="entry name" value="Type I PLP-dependent aspartate aminotransferase-like (Major domain)"/>
    <property type="match status" value="1"/>
</dbReference>
<dbReference type="GO" id="GO:0008483">
    <property type="term" value="F:transaminase activity"/>
    <property type="evidence" value="ECO:0007669"/>
    <property type="project" value="UniProtKB-KW"/>
</dbReference>
<comment type="cofactor">
    <cofactor evidence="1">
        <name>pyridoxal 5'-phosphate</name>
        <dbReference type="ChEBI" id="CHEBI:597326"/>
    </cofactor>
</comment>
<keyword evidence="3" id="KW-0808">Transferase</keyword>
<accession>B3SFJ3</accession>
<dbReference type="Proteomes" id="UP000009022">
    <property type="component" value="Unassembled WGS sequence"/>
</dbReference>
<evidence type="ECO:0000256" key="3">
    <source>
        <dbReference type="ARBA" id="ARBA00022679"/>
    </source>
</evidence>
<evidence type="ECO:0000256" key="1">
    <source>
        <dbReference type="ARBA" id="ARBA00001933"/>
    </source>
</evidence>
<evidence type="ECO:0000313" key="5">
    <source>
        <dbReference type="EMBL" id="EDV18502.1"/>
    </source>
</evidence>
<dbReference type="KEGG" id="tad:TRIADDRAFT_62982"/>
<dbReference type="InterPro" id="IPR015422">
    <property type="entry name" value="PyrdxlP-dep_Trfase_small"/>
</dbReference>